<evidence type="ECO:0000256" key="2">
    <source>
        <dbReference type="SAM" id="SignalP"/>
    </source>
</evidence>
<proteinExistence type="predicted"/>
<name>A0ABV3T345_9ACTN</name>
<feature type="signal peptide" evidence="2">
    <location>
        <begin position="1"/>
        <end position="19"/>
    </location>
</feature>
<dbReference type="RefSeq" id="WP_367995015.1">
    <property type="nucleotide sequence ID" value="NZ_JBFPJR010000031.1"/>
</dbReference>
<evidence type="ECO:0000313" key="3">
    <source>
        <dbReference type="EMBL" id="MEX0429047.1"/>
    </source>
</evidence>
<accession>A0ABV3T345</accession>
<protein>
    <submittedName>
        <fullName evidence="3">Uncharacterized protein</fullName>
    </submittedName>
</protein>
<organism evidence="3 4">
    <name type="scientific">Nocardioides eburneus</name>
    <dbReference type="NCBI Taxonomy" id="3231482"/>
    <lineage>
        <taxon>Bacteria</taxon>
        <taxon>Bacillati</taxon>
        <taxon>Actinomycetota</taxon>
        <taxon>Actinomycetes</taxon>
        <taxon>Propionibacteriales</taxon>
        <taxon>Nocardioidaceae</taxon>
        <taxon>Nocardioides</taxon>
    </lineage>
</organism>
<feature type="compositionally biased region" description="Low complexity" evidence="1">
    <location>
        <begin position="335"/>
        <end position="427"/>
    </location>
</feature>
<keyword evidence="2" id="KW-0732">Signal</keyword>
<feature type="chain" id="PRO_5046947704" evidence="2">
    <location>
        <begin position="20"/>
        <end position="427"/>
    </location>
</feature>
<gene>
    <name evidence="3" type="ORF">AB3X52_15575</name>
</gene>
<dbReference type="EMBL" id="JBFPJR010000031">
    <property type="protein sequence ID" value="MEX0429047.1"/>
    <property type="molecule type" value="Genomic_DNA"/>
</dbReference>
<evidence type="ECO:0000313" key="4">
    <source>
        <dbReference type="Proteomes" id="UP001556631"/>
    </source>
</evidence>
<dbReference type="Proteomes" id="UP001556631">
    <property type="component" value="Unassembled WGS sequence"/>
</dbReference>
<reference evidence="3 4" key="1">
    <citation type="submission" date="2024-07" db="EMBL/GenBank/DDBJ databases">
        <authorList>
            <person name="Lee S."/>
            <person name="Kang M."/>
        </authorList>
    </citation>
    <scope>NUCLEOTIDE SEQUENCE [LARGE SCALE GENOMIC DNA]</scope>
    <source>
        <strain evidence="3 4">DS6</strain>
    </source>
</reference>
<evidence type="ECO:0000256" key="1">
    <source>
        <dbReference type="SAM" id="MobiDB-lite"/>
    </source>
</evidence>
<feature type="compositionally biased region" description="Pro residues" evidence="1">
    <location>
        <begin position="324"/>
        <end position="334"/>
    </location>
</feature>
<comment type="caution">
    <text evidence="3">The sequence shown here is derived from an EMBL/GenBank/DDBJ whole genome shotgun (WGS) entry which is preliminary data.</text>
</comment>
<keyword evidence="4" id="KW-1185">Reference proteome</keyword>
<feature type="region of interest" description="Disordered" evidence="1">
    <location>
        <begin position="318"/>
        <end position="427"/>
    </location>
</feature>
<sequence>MRITALVGSLVIAATTVVGGPLASAGAADGSVTVHGLRFPLGSPVQLSFVGCDGLYSRAPETLAPRISTDADLGQRSVAYDLAGGNAVGTLAYVDSLAATTHVGLDVKAPGGTTGVAYAVYQPAAMRGTATLWVGRASLAAAGGWTPVDALGRSFAWERVDSRTGTPLGGAASATVADFTAEHGDGAGFVTVGFGCDGQSFQIDALRLDGTVDDLEGFDAQVGITASADAVSAGGRVTLTGSLTDGFGGRIPQGTLILEASTRGGGWSPVAVVDASGGDPQVEVSPTETTRYRFRFADRDLAPGSESSTVTVTVAAPSMSPAVTSPPPSSPPSSPTTAPDTPTPSGSAPGSPAASPVPSTTTPEKSPTTPSQKPTSTPTGSTTPSSPAASPTAAATTRSPGGPSSPRSPAAGVAGAPDDAAAGPAGG</sequence>